<evidence type="ECO:0000313" key="2">
    <source>
        <dbReference type="EMBL" id="RSL44545.1"/>
    </source>
</evidence>
<organism evidence="2 3">
    <name type="scientific">Fusarium floridanum</name>
    <dbReference type="NCBI Taxonomy" id="1325733"/>
    <lineage>
        <taxon>Eukaryota</taxon>
        <taxon>Fungi</taxon>
        <taxon>Dikarya</taxon>
        <taxon>Ascomycota</taxon>
        <taxon>Pezizomycotina</taxon>
        <taxon>Sordariomycetes</taxon>
        <taxon>Hypocreomycetidae</taxon>
        <taxon>Hypocreales</taxon>
        <taxon>Nectriaceae</taxon>
        <taxon>Fusarium</taxon>
        <taxon>Fusarium solani species complex</taxon>
    </lineage>
</organism>
<name>A0A428NUV2_9HYPO</name>
<evidence type="ECO:0000313" key="3">
    <source>
        <dbReference type="Proteomes" id="UP000287972"/>
    </source>
</evidence>
<dbReference type="InterPro" id="IPR014756">
    <property type="entry name" value="Ig_E-set"/>
</dbReference>
<sequence>MSPKITSTITYRKPGTAPPIFLAGSFSDPQWELQEMEYTTGEDGEHTFRSKVTVEAHQDYQFKLRIGHGDWWVLAENYPTGELHRIHHNNLLNVPEPSTEEQIAPAGPNTPAINVKHDTQPAPTSQEADNTKDESDDIKMPLFAHECLGAYDFGEGDSDHEAVPSASDSPEQPSKHKLKKDDMADIDINDPTLEKFPSDRGSILDALRTIQTHLGEDHTHLDDIPSSPRVVSSRRTSLDSADELSLSPAPLSPTTTRRRESRLSHSSFGRTRSAVSLGSIAEEPKPPGGRKPQSPPVVSLPGLKNPKGADAGFKSPPSEEDEAVVLKTSEVKPKEKNESESVSQVESYEAQNGHSDTGLSIAAAGGTSPAASAQEVEGPSDKAVEDEPPTTSKPTFDLPSQDEPDASASEKGKAPNGTSPAGEPPRSSRGSVLPMIVTTGALAVAIGIGWWQTSD</sequence>
<evidence type="ECO:0008006" key="4">
    <source>
        <dbReference type="Google" id="ProtNLM"/>
    </source>
</evidence>
<feature type="region of interest" description="Disordered" evidence="1">
    <location>
        <begin position="218"/>
        <end position="433"/>
    </location>
</feature>
<feature type="compositionally biased region" description="Pro residues" evidence="1">
    <location>
        <begin position="286"/>
        <end position="295"/>
    </location>
</feature>
<reference evidence="2 3" key="1">
    <citation type="submission" date="2017-06" db="EMBL/GenBank/DDBJ databases">
        <title>Comparative genomic analysis of Ambrosia Fusariam Clade fungi.</title>
        <authorList>
            <person name="Stajich J.E."/>
            <person name="Carrillo J."/>
            <person name="Kijimoto T."/>
            <person name="Eskalen A."/>
            <person name="O'Donnell K."/>
            <person name="Kasson M."/>
        </authorList>
    </citation>
    <scope>NUCLEOTIDE SEQUENCE [LARGE SCALE GENOMIC DNA]</scope>
    <source>
        <strain evidence="2 3">NRRL62606</strain>
    </source>
</reference>
<proteinExistence type="predicted"/>
<feature type="region of interest" description="Disordered" evidence="1">
    <location>
        <begin position="99"/>
        <end position="136"/>
    </location>
</feature>
<feature type="compositionally biased region" description="Low complexity" evidence="1">
    <location>
        <begin position="340"/>
        <end position="349"/>
    </location>
</feature>
<dbReference type="InterPro" id="IPR013783">
    <property type="entry name" value="Ig-like_fold"/>
</dbReference>
<keyword evidence="3" id="KW-1185">Reference proteome</keyword>
<feature type="compositionally biased region" description="Polar residues" evidence="1">
    <location>
        <begin position="264"/>
        <end position="276"/>
    </location>
</feature>
<evidence type="ECO:0000256" key="1">
    <source>
        <dbReference type="SAM" id="MobiDB-lite"/>
    </source>
</evidence>
<feature type="compositionally biased region" description="Basic and acidic residues" evidence="1">
    <location>
        <begin position="329"/>
        <end position="339"/>
    </location>
</feature>
<accession>A0A428NUV2</accession>
<feature type="compositionally biased region" description="Low complexity" evidence="1">
    <location>
        <begin position="225"/>
        <end position="235"/>
    </location>
</feature>
<dbReference type="AlphaFoldDB" id="A0A428NUV2"/>
<dbReference type="Proteomes" id="UP000287972">
    <property type="component" value="Unassembled WGS sequence"/>
</dbReference>
<dbReference type="CDD" id="cd02859">
    <property type="entry name" value="E_set_AMPKbeta_like_N"/>
    <property type="match status" value="1"/>
</dbReference>
<dbReference type="Gene3D" id="2.60.40.10">
    <property type="entry name" value="Immunoglobulins"/>
    <property type="match status" value="1"/>
</dbReference>
<feature type="region of interest" description="Disordered" evidence="1">
    <location>
        <begin position="151"/>
        <end position="198"/>
    </location>
</feature>
<feature type="compositionally biased region" description="Low complexity" evidence="1">
    <location>
        <begin position="362"/>
        <end position="373"/>
    </location>
</feature>
<gene>
    <name evidence="2" type="ORF">CEP51_016207</name>
</gene>
<comment type="caution">
    <text evidence="2">The sequence shown here is derived from an EMBL/GenBank/DDBJ whole genome shotgun (WGS) entry which is preliminary data.</text>
</comment>
<dbReference type="EMBL" id="NKCL01001052">
    <property type="protein sequence ID" value="RSL44545.1"/>
    <property type="molecule type" value="Genomic_DNA"/>
</dbReference>
<dbReference type="SUPFAM" id="SSF81296">
    <property type="entry name" value="E set domains"/>
    <property type="match status" value="1"/>
</dbReference>
<protein>
    <recommendedName>
        <fullName evidence="4">AMP-activated protein kinase glycogen-binding domain-containing protein</fullName>
    </recommendedName>
</protein>